<reference evidence="1" key="1">
    <citation type="submission" date="2021-03" db="EMBL/GenBank/DDBJ databases">
        <authorList>
            <person name="Bekaert M."/>
        </authorList>
    </citation>
    <scope>NUCLEOTIDE SEQUENCE</scope>
</reference>
<dbReference type="GO" id="GO:0061343">
    <property type="term" value="P:cell adhesion involved in heart morphogenesis"/>
    <property type="evidence" value="ECO:0007669"/>
    <property type="project" value="TreeGrafter"/>
</dbReference>
<dbReference type="OrthoDB" id="6143061at2759"/>
<gene>
    <name evidence="1" type="ORF">MEDL_199</name>
</gene>
<evidence type="ECO:0008006" key="3">
    <source>
        <dbReference type="Google" id="ProtNLM"/>
    </source>
</evidence>
<keyword evidence="2" id="KW-1185">Reference proteome</keyword>
<dbReference type="PANTHER" id="PTHR33395:SF22">
    <property type="entry name" value="REVERSE TRANSCRIPTASE DOMAIN-CONTAINING PROTEIN"/>
    <property type="match status" value="1"/>
</dbReference>
<evidence type="ECO:0000313" key="2">
    <source>
        <dbReference type="Proteomes" id="UP000683360"/>
    </source>
</evidence>
<proteinExistence type="predicted"/>
<dbReference type="AlphaFoldDB" id="A0A8S3PLZ5"/>
<comment type="caution">
    <text evidence="1">The sequence shown here is derived from an EMBL/GenBank/DDBJ whole genome shotgun (WGS) entry which is preliminary data.</text>
</comment>
<organism evidence="1 2">
    <name type="scientific">Mytilus edulis</name>
    <name type="common">Blue mussel</name>
    <dbReference type="NCBI Taxonomy" id="6550"/>
    <lineage>
        <taxon>Eukaryota</taxon>
        <taxon>Metazoa</taxon>
        <taxon>Spiralia</taxon>
        <taxon>Lophotrochozoa</taxon>
        <taxon>Mollusca</taxon>
        <taxon>Bivalvia</taxon>
        <taxon>Autobranchia</taxon>
        <taxon>Pteriomorphia</taxon>
        <taxon>Mytilida</taxon>
        <taxon>Mytiloidea</taxon>
        <taxon>Mytilidae</taxon>
        <taxon>Mytilinae</taxon>
        <taxon>Mytilus</taxon>
    </lineage>
</organism>
<dbReference type="GO" id="GO:0007508">
    <property type="term" value="P:larval heart development"/>
    <property type="evidence" value="ECO:0007669"/>
    <property type="project" value="TreeGrafter"/>
</dbReference>
<accession>A0A8S3PLZ5</accession>
<sequence>MCLLCNSATEDTEHFMLECNALKTERDKHLTTLKSYVKNNIGNKIFEKIVNEGQMVQFILDSSSEKIKQIKAKWEEIKADIIKFGADIINSNTSVEDKWTNLKNGIETTLNLNVPRKITNKRHSLPWLSNSVKKKIRGKHKLFQIAKHTGKPEDWAKFKQHKRDTQKAGRQAHWQYVNTILDAALAKGNSKPFWRYIKSKRTDNIGVAGIKKNGILHQDSKSKAELLNDQFKSVFTKENASDQLPQTHMNQNTQV</sequence>
<dbReference type="Proteomes" id="UP000683360">
    <property type="component" value="Unassembled WGS sequence"/>
</dbReference>
<dbReference type="PANTHER" id="PTHR33395">
    <property type="entry name" value="TRANSCRIPTASE, PUTATIVE-RELATED-RELATED"/>
    <property type="match status" value="1"/>
</dbReference>
<dbReference type="GO" id="GO:0031012">
    <property type="term" value="C:extracellular matrix"/>
    <property type="evidence" value="ECO:0007669"/>
    <property type="project" value="TreeGrafter"/>
</dbReference>
<dbReference type="EMBL" id="CAJPWZ010000007">
    <property type="protein sequence ID" value="CAG2184521.1"/>
    <property type="molecule type" value="Genomic_DNA"/>
</dbReference>
<name>A0A8S3PLZ5_MYTED</name>
<evidence type="ECO:0000313" key="1">
    <source>
        <dbReference type="EMBL" id="CAG2184521.1"/>
    </source>
</evidence>
<protein>
    <recommendedName>
        <fullName evidence="3">Endonuclease-reverse transcriptase</fullName>
    </recommendedName>
</protein>